<dbReference type="EMBL" id="AACCXM010000002">
    <property type="protein sequence ID" value="EAK0468358.1"/>
    <property type="molecule type" value="Genomic_DNA"/>
</dbReference>
<keyword evidence="2" id="KW-0472">Membrane</keyword>
<evidence type="ECO:0000313" key="3">
    <source>
        <dbReference type="EMBL" id="EAI5407345.1"/>
    </source>
</evidence>
<comment type="caution">
    <text evidence="5">The sequence shown here is derived from an EMBL/GenBank/DDBJ whole genome shotgun (WGS) entry which is preliminary data.</text>
</comment>
<evidence type="ECO:0000313" key="7">
    <source>
        <dbReference type="Proteomes" id="UP000535509"/>
    </source>
</evidence>
<sequence length="92" mass="10554">MSEILEEYKSPKSHRVNSFKNFFVYFIAISFVVMAGVYVGNALFGKRSLDVMLDLYNQKASLQSDVQKLQEANSALQKEYFELIGLDPDSYK</sequence>
<evidence type="ECO:0000313" key="8">
    <source>
        <dbReference type="Proteomes" id="UP000557842"/>
    </source>
</evidence>
<dbReference type="OMA" id="PKSHRVN"/>
<evidence type="ECO:0000256" key="2">
    <source>
        <dbReference type="SAM" id="Phobius"/>
    </source>
</evidence>
<dbReference type="GeneID" id="61064044"/>
<keyword evidence="2" id="KW-0812">Transmembrane</keyword>
<dbReference type="EMBL" id="AACCXK010000005">
    <property type="protein sequence ID" value="EAK0452744.1"/>
    <property type="molecule type" value="Genomic_DNA"/>
</dbReference>
<proteinExistence type="predicted"/>
<keyword evidence="2" id="KW-1133">Transmembrane helix</keyword>
<feature type="coiled-coil region" evidence="1">
    <location>
        <begin position="52"/>
        <end position="79"/>
    </location>
</feature>
<name>A0A5L8KKE6_CAMFE</name>
<accession>A0A5L8KKE6</accession>
<evidence type="ECO:0000256" key="1">
    <source>
        <dbReference type="SAM" id="Coils"/>
    </source>
</evidence>
<keyword evidence="7" id="KW-1185">Reference proteome</keyword>
<feature type="transmembrane region" description="Helical" evidence="2">
    <location>
        <begin position="22"/>
        <end position="44"/>
    </location>
</feature>
<evidence type="ECO:0000313" key="6">
    <source>
        <dbReference type="EMBL" id="EAK0468358.1"/>
    </source>
</evidence>
<dbReference type="RefSeq" id="WP_002848222.1">
    <property type="nucleotide sequence ID" value="NZ_AABUZP020000024.1"/>
</dbReference>
<dbReference type="EMBL" id="AABQDW010000002">
    <property type="protein sequence ID" value="EAI5407345.1"/>
    <property type="molecule type" value="Genomic_DNA"/>
</dbReference>
<dbReference type="Proteomes" id="UP000535509">
    <property type="component" value="Unassembled WGS sequence"/>
</dbReference>
<keyword evidence="1" id="KW-0175">Coiled coil</keyword>
<evidence type="ECO:0008006" key="9">
    <source>
        <dbReference type="Google" id="ProtNLM"/>
    </source>
</evidence>
<reference evidence="5 8" key="1">
    <citation type="submission" date="2018-05" db="EMBL/GenBank/DDBJ databases">
        <authorList>
            <consortium name="PulseNet: The National Subtyping Network for Foodborne Disease Surveillance"/>
            <person name="Tarr C.L."/>
            <person name="Trees E."/>
            <person name="Katz L.S."/>
            <person name="Carleton-Romer H.A."/>
            <person name="Stroika S."/>
            <person name="Kucerova Z."/>
            <person name="Roache K.F."/>
            <person name="Sabol A.L."/>
            <person name="Besser J."/>
            <person name="Gerner-Smidt P."/>
        </authorList>
    </citation>
    <scope>NUCLEOTIDE SEQUENCE</scope>
    <source>
        <strain evidence="5">2014D-0197</strain>
        <strain evidence="3 8">2016D-0221</strain>
        <strain evidence="6">D4313</strain>
        <strain evidence="4 7">PNUSAC001503</strain>
    </source>
</reference>
<evidence type="ECO:0000313" key="4">
    <source>
        <dbReference type="EMBL" id="EAI8859061.1"/>
    </source>
</evidence>
<evidence type="ECO:0000313" key="5">
    <source>
        <dbReference type="EMBL" id="EAK0452744.1"/>
    </source>
</evidence>
<dbReference type="Proteomes" id="UP000557842">
    <property type="component" value="Unassembled WGS sequence"/>
</dbReference>
<protein>
    <recommendedName>
        <fullName evidence="9">Septum formation initiator</fullName>
    </recommendedName>
</protein>
<organism evidence="5">
    <name type="scientific">Campylobacter fetus</name>
    <dbReference type="NCBI Taxonomy" id="196"/>
    <lineage>
        <taxon>Bacteria</taxon>
        <taxon>Pseudomonadati</taxon>
        <taxon>Campylobacterota</taxon>
        <taxon>Epsilonproteobacteria</taxon>
        <taxon>Campylobacterales</taxon>
        <taxon>Campylobacteraceae</taxon>
        <taxon>Campylobacter</taxon>
    </lineage>
</organism>
<dbReference type="AlphaFoldDB" id="A0A5L8KKE6"/>
<gene>
    <name evidence="5" type="ORF">AAH17_03630</name>
    <name evidence="6" type="ORF">AAH24_03090</name>
    <name evidence="3" type="ORF">BVH53_01285</name>
    <name evidence="4" type="ORF">CX802_04275</name>
</gene>
<dbReference type="EMBL" id="AABTCC010000010">
    <property type="protein sequence ID" value="EAI8859061.1"/>
    <property type="molecule type" value="Genomic_DNA"/>
</dbReference>